<evidence type="ECO:0000259" key="1">
    <source>
        <dbReference type="SMART" id="SM00829"/>
    </source>
</evidence>
<name>A0ABV6CZK9_9SPHN</name>
<feature type="domain" description="Enoyl reductase (ER)" evidence="1">
    <location>
        <begin position="15"/>
        <end position="328"/>
    </location>
</feature>
<dbReference type="PANTHER" id="PTHR43482:SF1">
    <property type="entry name" value="PROTEIN AST1-RELATED"/>
    <property type="match status" value="1"/>
</dbReference>
<dbReference type="CDD" id="cd08271">
    <property type="entry name" value="MDR5"/>
    <property type="match status" value="1"/>
</dbReference>
<comment type="caution">
    <text evidence="2">The sequence shown here is derived from an EMBL/GenBank/DDBJ whole genome shotgun (WGS) entry which is preliminary data.</text>
</comment>
<protein>
    <submittedName>
        <fullName evidence="2">Zinc-binding dehydrogenase</fullName>
    </submittedName>
</protein>
<dbReference type="InterPro" id="IPR020843">
    <property type="entry name" value="ER"/>
</dbReference>
<dbReference type="Proteomes" id="UP001589798">
    <property type="component" value="Unassembled WGS sequence"/>
</dbReference>
<dbReference type="Pfam" id="PF08240">
    <property type="entry name" value="ADH_N"/>
    <property type="match status" value="1"/>
</dbReference>
<dbReference type="InterPro" id="IPR013154">
    <property type="entry name" value="ADH-like_N"/>
</dbReference>
<gene>
    <name evidence="2" type="ORF">ACFFJC_16095</name>
</gene>
<dbReference type="Gene3D" id="3.40.50.720">
    <property type="entry name" value="NAD(P)-binding Rossmann-like Domain"/>
    <property type="match status" value="1"/>
</dbReference>
<dbReference type="RefSeq" id="WP_379488514.1">
    <property type="nucleotide sequence ID" value="NZ_JBHLWK010000019.1"/>
</dbReference>
<dbReference type="SMART" id="SM00829">
    <property type="entry name" value="PKS_ER"/>
    <property type="match status" value="1"/>
</dbReference>
<dbReference type="SUPFAM" id="SSF51735">
    <property type="entry name" value="NAD(P)-binding Rossmann-fold domains"/>
    <property type="match status" value="1"/>
</dbReference>
<dbReference type="Gene3D" id="3.90.180.10">
    <property type="entry name" value="Medium-chain alcohol dehydrogenases, catalytic domain"/>
    <property type="match status" value="1"/>
</dbReference>
<evidence type="ECO:0000313" key="3">
    <source>
        <dbReference type="Proteomes" id="UP001589798"/>
    </source>
</evidence>
<keyword evidence="3" id="KW-1185">Reference proteome</keyword>
<dbReference type="PANTHER" id="PTHR43482">
    <property type="entry name" value="PROTEIN AST1-RELATED"/>
    <property type="match status" value="1"/>
</dbReference>
<dbReference type="SUPFAM" id="SSF50129">
    <property type="entry name" value="GroES-like"/>
    <property type="match status" value="1"/>
</dbReference>
<sequence length="331" mass="35413">MGDLPDSYRAWTWQGDAEPCALIMETRALGSPGPGEVLVRNVAVGLNPIDWKVLDGRLDWQPGHFPGVDGAGVVVRIGTDVPESWLGHRVAYHQSLTAHGSYADFVPIHADVLLDVPDGLDLEIAASVPCPALTAWLALAKLPELPGASMLVSGAGGAVGNYLVQLAHRRGWRVTVSCHERHRERLLSLGAAAWVPGPLAPGEAWAGQAWAGERFTAVINSVRGEHAARLAPALRANGHLVCIQDRIETWPDPPFTRSVSLHEVALGAMHAYGDAEDWARLTEVGAALLADIAAGRLQPEPLVEGTFGTLPDHLDALRNRNFSGKPIVRLP</sequence>
<accession>A0ABV6CZK9</accession>
<organism evidence="2 3">
    <name type="scientific">Novosphingobium soli</name>
    <dbReference type="NCBI Taxonomy" id="574956"/>
    <lineage>
        <taxon>Bacteria</taxon>
        <taxon>Pseudomonadati</taxon>
        <taxon>Pseudomonadota</taxon>
        <taxon>Alphaproteobacteria</taxon>
        <taxon>Sphingomonadales</taxon>
        <taxon>Sphingomonadaceae</taxon>
        <taxon>Novosphingobium</taxon>
    </lineage>
</organism>
<dbReference type="InterPro" id="IPR011032">
    <property type="entry name" value="GroES-like_sf"/>
</dbReference>
<proteinExistence type="predicted"/>
<reference evidence="2 3" key="1">
    <citation type="submission" date="2024-09" db="EMBL/GenBank/DDBJ databases">
        <authorList>
            <person name="Sun Q."/>
            <person name="Mori K."/>
        </authorList>
    </citation>
    <scope>NUCLEOTIDE SEQUENCE [LARGE SCALE GENOMIC DNA]</scope>
    <source>
        <strain evidence="2 3">CCM 7706</strain>
    </source>
</reference>
<dbReference type="EMBL" id="JBHLWK010000019">
    <property type="protein sequence ID" value="MFC0205788.1"/>
    <property type="molecule type" value="Genomic_DNA"/>
</dbReference>
<dbReference type="InterPro" id="IPR052585">
    <property type="entry name" value="Lipid_raft_assoc_Zn_ADH"/>
</dbReference>
<evidence type="ECO:0000313" key="2">
    <source>
        <dbReference type="EMBL" id="MFC0205788.1"/>
    </source>
</evidence>
<dbReference type="InterPro" id="IPR036291">
    <property type="entry name" value="NAD(P)-bd_dom_sf"/>
</dbReference>